<organism evidence="3">
    <name type="scientific">Palpitomonas bilix</name>
    <dbReference type="NCBI Taxonomy" id="652834"/>
    <lineage>
        <taxon>Eukaryota</taxon>
        <taxon>Eukaryota incertae sedis</taxon>
    </lineage>
</organism>
<feature type="compositionally biased region" description="Basic and acidic residues" evidence="1">
    <location>
        <begin position="321"/>
        <end position="332"/>
    </location>
</feature>
<evidence type="ECO:0000256" key="1">
    <source>
        <dbReference type="SAM" id="MobiDB-lite"/>
    </source>
</evidence>
<evidence type="ECO:0000313" key="3">
    <source>
        <dbReference type="EMBL" id="CAE0267992.1"/>
    </source>
</evidence>
<evidence type="ECO:0000313" key="2">
    <source>
        <dbReference type="EMBL" id="CAE0267988.1"/>
    </source>
</evidence>
<dbReference type="AlphaFoldDB" id="A0A7S3GJ88"/>
<dbReference type="Gene3D" id="3.40.30.10">
    <property type="entry name" value="Glutaredoxin"/>
    <property type="match status" value="1"/>
</dbReference>
<protein>
    <submittedName>
        <fullName evidence="3">Uncharacterized protein</fullName>
    </submittedName>
</protein>
<reference evidence="3" key="1">
    <citation type="submission" date="2021-01" db="EMBL/GenBank/DDBJ databases">
        <authorList>
            <person name="Corre E."/>
            <person name="Pelletier E."/>
            <person name="Niang G."/>
            <person name="Scheremetjew M."/>
            <person name="Finn R."/>
            <person name="Kale V."/>
            <person name="Holt S."/>
            <person name="Cochrane G."/>
            <person name="Meng A."/>
            <person name="Brown T."/>
            <person name="Cohen L."/>
        </authorList>
    </citation>
    <scope>NUCLEOTIDE SEQUENCE</scope>
    <source>
        <strain evidence="3">NIES-2562</strain>
    </source>
</reference>
<dbReference type="EMBL" id="HBIB01046157">
    <property type="protein sequence ID" value="CAE0267992.1"/>
    <property type="molecule type" value="Transcribed_RNA"/>
</dbReference>
<accession>A0A7S3GJ88</accession>
<name>A0A7S3GJ88_9EUKA</name>
<gene>
    <name evidence="2" type="ORF">PBIL07802_LOCUS30335</name>
    <name evidence="3" type="ORF">PBIL07802_LOCUS30339</name>
</gene>
<feature type="region of interest" description="Disordered" evidence="1">
    <location>
        <begin position="313"/>
        <end position="343"/>
    </location>
</feature>
<dbReference type="EMBL" id="HBIB01046153">
    <property type="protein sequence ID" value="CAE0267988.1"/>
    <property type="molecule type" value="Transcribed_RNA"/>
</dbReference>
<sequence length="420" mass="47354">MNARSVEVEGDLQVIEKKRVSVFGGNNFSGTQSGAAQKRALDGCTALDKLTVYEAKYVRNVDGQPLAWNEVVGVVPSFKGATWPFRAPPLPRAKGSRQLELNAEWAQKNLAGIEGKVCVYEGEPIRITAFRLKFKDNTCSELFGGWAGLGEGVKIDDAIKENDEVNGFFFFAIQTGEEGNSLAIADLLGDKKILSYLQSNNIFSFFAPPFPFVRMVSVFIEKCENCAEHQTHTHHDESEYARHASDAISVIQDQLFYHALRIYTVKKPRVGSFEVSIVGDDGTVKTVFSKMELHRFPRKYELSKCIEAMREGLAPYSPPPPRDDIDLLDAPRRGKIKTTPVPPKRRIEAGDEIKPFPQLTTSEGLEKLRKTVYTWYPLSKEDGEKQEPVHARLYEDSKLQIERKQQLHQTLIDRGIRYDP</sequence>
<proteinExistence type="predicted"/>